<evidence type="ECO:0000259" key="7">
    <source>
        <dbReference type="PROSITE" id="PS50166"/>
    </source>
</evidence>
<keyword evidence="9" id="KW-1185">Reference proteome</keyword>
<dbReference type="SUPFAM" id="SSF48371">
    <property type="entry name" value="ARM repeat"/>
    <property type="match status" value="1"/>
</dbReference>
<dbReference type="Proteomes" id="UP000813824">
    <property type="component" value="Unassembled WGS sequence"/>
</dbReference>
<dbReference type="OrthoDB" id="760868at2759"/>
<dbReference type="GO" id="GO:0005635">
    <property type="term" value="C:nuclear envelope"/>
    <property type="evidence" value="ECO:0007669"/>
    <property type="project" value="TreeGrafter"/>
</dbReference>
<reference evidence="8" key="1">
    <citation type="journal article" date="2021" name="New Phytol.">
        <title>Evolutionary innovations through gain and loss of genes in the ectomycorrhizal Boletales.</title>
        <authorList>
            <person name="Wu G."/>
            <person name="Miyauchi S."/>
            <person name="Morin E."/>
            <person name="Kuo A."/>
            <person name="Drula E."/>
            <person name="Varga T."/>
            <person name="Kohler A."/>
            <person name="Feng B."/>
            <person name="Cao Y."/>
            <person name="Lipzen A."/>
            <person name="Daum C."/>
            <person name="Hundley H."/>
            <person name="Pangilinan J."/>
            <person name="Johnson J."/>
            <person name="Barry K."/>
            <person name="LaButti K."/>
            <person name="Ng V."/>
            <person name="Ahrendt S."/>
            <person name="Min B."/>
            <person name="Choi I.G."/>
            <person name="Park H."/>
            <person name="Plett J.M."/>
            <person name="Magnuson J."/>
            <person name="Spatafora J.W."/>
            <person name="Nagy L.G."/>
            <person name="Henrissat B."/>
            <person name="Grigoriev I.V."/>
            <person name="Yang Z.L."/>
            <person name="Xu J."/>
            <person name="Martin F.M."/>
        </authorList>
    </citation>
    <scope>NUCLEOTIDE SEQUENCE</scope>
    <source>
        <strain evidence="8">KKN 215</strain>
    </source>
</reference>
<evidence type="ECO:0000256" key="3">
    <source>
        <dbReference type="ARBA" id="ARBA00022448"/>
    </source>
</evidence>
<dbReference type="PANTHER" id="PTHR10997:SF18">
    <property type="entry name" value="D-IMPORTIN 7_RANBP7"/>
    <property type="match status" value="1"/>
</dbReference>
<keyword evidence="4" id="KW-0963">Cytoplasm</keyword>
<evidence type="ECO:0000256" key="4">
    <source>
        <dbReference type="ARBA" id="ARBA00022490"/>
    </source>
</evidence>
<evidence type="ECO:0000256" key="1">
    <source>
        <dbReference type="ARBA" id="ARBA00004123"/>
    </source>
</evidence>
<evidence type="ECO:0000313" key="8">
    <source>
        <dbReference type="EMBL" id="KAH8091016.1"/>
    </source>
</evidence>
<evidence type="ECO:0000256" key="5">
    <source>
        <dbReference type="ARBA" id="ARBA00022927"/>
    </source>
</evidence>
<proteinExistence type="predicted"/>
<dbReference type="Pfam" id="PF03810">
    <property type="entry name" value="IBN_N"/>
    <property type="match status" value="1"/>
</dbReference>
<dbReference type="GO" id="GO:0031267">
    <property type="term" value="F:small GTPase binding"/>
    <property type="evidence" value="ECO:0007669"/>
    <property type="project" value="InterPro"/>
</dbReference>
<keyword evidence="6" id="KW-0539">Nucleus</keyword>
<keyword evidence="3" id="KW-0813">Transport</keyword>
<dbReference type="PANTHER" id="PTHR10997">
    <property type="entry name" value="IMPORTIN-7, 8, 11"/>
    <property type="match status" value="1"/>
</dbReference>
<sequence length="1045" mass="117315">MAELQTLSNLFATTYNPDPNVQKSGELQIRKIGGQEGMVKLLLEMIGNDNVELATRQAGAVYLKNRVFTSYNVDPEALRRDAIPIAPSDCDALKQSILRLLAVSPSRSITFQLASSLKDMVSRDFPDRWPNLLDEVKAMLASDEIRQVAAGCVASLEIVRAFRYNQSTNTLPKLVEQLFPILVHVATNLIQTPPANASQEIPNMLHLIIKTYRTSIVFSLSKHQQSKESLVPWGNLLFHIINLQVPPEAVPEDEEERERSEWWKAKKWAYSILERLFNRFGNPSQLPSAMKKDYQAFAEHFVTSFAPEIIKTYLHQLELYISGQSWLSQKCQYQMLTFMTDCIKPKSTWALLKPHYETLVRSYVFPQLSWNATRQEQWDSDPVDYIRTAVDEYEAFDTPVSAATSFLLALASNRTKITFLSILGFINSILRSGAAPPQRFGALNMTAALGRLIMNHPDVKGNMEQFLVSHVLPEFSSPEPYLRAIAAEVLGTVESSGLQWNNEQNLVTSLTAISALLEEPEIPVRVQGALALTAMIAAHDSVKMAVSPQVGKVIQTILKLSDETDLDLLNTSMATIVEQYQTELLPVAAELTSRLCETYIRLARESVTADDSGNDLDIDALREDSPGEDKTFTAMGVAKTIGTIVSAVDSSPEILAQVQEIIIPIIVFTLENKIIDLYDNMYEIVDVLTFNLKSISVNTWQIFELSYKAFKNEAIDFLDEMLPALDNFLSYGTDVFKARPDYRHMIFDIYSTALTSDHLGDNDMVHACKLMECFLQNLRGHVDDYLEPIITTASKVIGTEKTTELRLSNFEVLINAVLYNPAATLHIMERLQTGSSRVFFDQWFEFINTDSRLPRVNDKKLTLVTICALLEMDPGAVPAPLHEVFPRIVAGALKLFKALPNAIEVRNLFQKATEEELEEEDNDEAWVLNLNEEEEDVWDEDSATLEMLANEGARLRERSQKIANGDDLSDVSEDTEIMEDLGYISPLDTIDPYITFKQALTAFQMKNGSGYQAATTSLSPEQQTWLMDVMRIAETNEAKAASGQA</sequence>
<evidence type="ECO:0000256" key="2">
    <source>
        <dbReference type="ARBA" id="ARBA00004496"/>
    </source>
</evidence>
<dbReference type="GO" id="GO:0006606">
    <property type="term" value="P:protein import into nucleus"/>
    <property type="evidence" value="ECO:0007669"/>
    <property type="project" value="TreeGrafter"/>
</dbReference>
<gene>
    <name evidence="8" type="ORF">BXZ70DRAFT_953935</name>
</gene>
<dbReference type="Gene3D" id="1.25.10.10">
    <property type="entry name" value="Leucine-rich Repeat Variant"/>
    <property type="match status" value="1"/>
</dbReference>
<dbReference type="InterPro" id="IPR011989">
    <property type="entry name" value="ARM-like"/>
</dbReference>
<dbReference type="GO" id="GO:0005829">
    <property type="term" value="C:cytosol"/>
    <property type="evidence" value="ECO:0007669"/>
    <property type="project" value="TreeGrafter"/>
</dbReference>
<protein>
    <submittedName>
        <fullName evidence="8">Armadillo-type protein</fullName>
    </submittedName>
</protein>
<name>A0A8K0UJ28_9AGAR</name>
<dbReference type="InterPro" id="IPR001494">
    <property type="entry name" value="Importin-beta_N"/>
</dbReference>
<evidence type="ECO:0000313" key="9">
    <source>
        <dbReference type="Proteomes" id="UP000813824"/>
    </source>
</evidence>
<comment type="caution">
    <text evidence="8">The sequence shown here is derived from an EMBL/GenBank/DDBJ whole genome shotgun (WGS) entry which is preliminary data.</text>
</comment>
<evidence type="ECO:0000256" key="6">
    <source>
        <dbReference type="ARBA" id="ARBA00023242"/>
    </source>
</evidence>
<keyword evidence="5" id="KW-0653">Protein transport</keyword>
<accession>A0A8K0UJ28</accession>
<organism evidence="8 9">
    <name type="scientific">Cristinia sonorae</name>
    <dbReference type="NCBI Taxonomy" id="1940300"/>
    <lineage>
        <taxon>Eukaryota</taxon>
        <taxon>Fungi</taxon>
        <taxon>Dikarya</taxon>
        <taxon>Basidiomycota</taxon>
        <taxon>Agaricomycotina</taxon>
        <taxon>Agaricomycetes</taxon>
        <taxon>Agaricomycetidae</taxon>
        <taxon>Agaricales</taxon>
        <taxon>Pleurotineae</taxon>
        <taxon>Stephanosporaceae</taxon>
        <taxon>Cristinia</taxon>
    </lineage>
</organism>
<dbReference type="AlphaFoldDB" id="A0A8K0UJ28"/>
<comment type="subcellular location">
    <subcellularLocation>
        <location evidence="2">Cytoplasm</location>
    </subcellularLocation>
    <subcellularLocation>
        <location evidence="1">Nucleus</location>
    </subcellularLocation>
</comment>
<dbReference type="EMBL" id="JAEVFJ010000037">
    <property type="protein sequence ID" value="KAH8091016.1"/>
    <property type="molecule type" value="Genomic_DNA"/>
</dbReference>
<dbReference type="InterPro" id="IPR016024">
    <property type="entry name" value="ARM-type_fold"/>
</dbReference>
<dbReference type="PROSITE" id="PS50166">
    <property type="entry name" value="IMPORTIN_B_NT"/>
    <property type="match status" value="1"/>
</dbReference>
<feature type="domain" description="Importin N-terminal" evidence="7">
    <location>
        <begin position="25"/>
        <end position="103"/>
    </location>
</feature>